<dbReference type="Proteomes" id="UP001303115">
    <property type="component" value="Unassembled WGS sequence"/>
</dbReference>
<dbReference type="EMBL" id="MU854485">
    <property type="protein sequence ID" value="KAK4034288.1"/>
    <property type="molecule type" value="Genomic_DNA"/>
</dbReference>
<keyword evidence="3" id="KW-1185">Reference proteome</keyword>
<reference evidence="3" key="1">
    <citation type="journal article" date="2023" name="Mol. Phylogenet. Evol.">
        <title>Genome-scale phylogeny and comparative genomics of the fungal order Sordariales.</title>
        <authorList>
            <person name="Hensen N."/>
            <person name="Bonometti L."/>
            <person name="Westerberg I."/>
            <person name="Brannstrom I.O."/>
            <person name="Guillou S."/>
            <person name="Cros-Aarteil S."/>
            <person name="Calhoun S."/>
            <person name="Haridas S."/>
            <person name="Kuo A."/>
            <person name="Mondo S."/>
            <person name="Pangilinan J."/>
            <person name="Riley R."/>
            <person name="LaButti K."/>
            <person name="Andreopoulos B."/>
            <person name="Lipzen A."/>
            <person name="Chen C."/>
            <person name="Yan M."/>
            <person name="Daum C."/>
            <person name="Ng V."/>
            <person name="Clum A."/>
            <person name="Steindorff A."/>
            <person name="Ohm R.A."/>
            <person name="Martin F."/>
            <person name="Silar P."/>
            <person name="Natvig D.O."/>
            <person name="Lalanne C."/>
            <person name="Gautier V."/>
            <person name="Ament-Velasquez S.L."/>
            <person name="Kruys A."/>
            <person name="Hutchinson M.I."/>
            <person name="Powell A.J."/>
            <person name="Barry K."/>
            <person name="Miller A.N."/>
            <person name="Grigoriev I.V."/>
            <person name="Debuchy R."/>
            <person name="Gladieux P."/>
            <person name="Hiltunen Thoren M."/>
            <person name="Johannesson H."/>
        </authorList>
    </citation>
    <scope>NUCLEOTIDE SEQUENCE [LARGE SCALE GENOMIC DNA]</scope>
    <source>
        <strain evidence="3">CBS 284.82</strain>
    </source>
</reference>
<proteinExistence type="predicted"/>
<accession>A0AAN6SP15</accession>
<gene>
    <name evidence="2" type="ORF">C8A01DRAFT_39216</name>
</gene>
<comment type="caution">
    <text evidence="2">The sequence shown here is derived from an EMBL/GenBank/DDBJ whole genome shotgun (WGS) entry which is preliminary data.</text>
</comment>
<evidence type="ECO:0000313" key="2">
    <source>
        <dbReference type="EMBL" id="KAK4034288.1"/>
    </source>
</evidence>
<protein>
    <submittedName>
        <fullName evidence="2">Uncharacterized protein</fullName>
    </submittedName>
</protein>
<feature type="region of interest" description="Disordered" evidence="1">
    <location>
        <begin position="74"/>
        <end position="95"/>
    </location>
</feature>
<evidence type="ECO:0000313" key="3">
    <source>
        <dbReference type="Proteomes" id="UP001303115"/>
    </source>
</evidence>
<evidence type="ECO:0000256" key="1">
    <source>
        <dbReference type="SAM" id="MobiDB-lite"/>
    </source>
</evidence>
<dbReference type="AlphaFoldDB" id="A0AAN6SP15"/>
<name>A0AAN6SP15_9PEZI</name>
<sequence length="200" mass="21567">MYLDGWEKIGDKMLPAAQRAAIVPLTFVTGVKRIECQVVVLAQDGTTQISNQDTFHAINASRSWGDDYLPSTIASSRLPRTPGGGGGGDPEPRWARGIKRDSVTSLGVASPGVLLDLQLLTTMLKQALAAMMSKGTSASYNIVTRRRVGRPSLQKARRPQLEPAKAGIWQDLAQLKKDAGLWNSELVSGDLTAPSFGPRR</sequence>
<organism evidence="2 3">
    <name type="scientific">Parachaetomium inaequale</name>
    <dbReference type="NCBI Taxonomy" id="2588326"/>
    <lineage>
        <taxon>Eukaryota</taxon>
        <taxon>Fungi</taxon>
        <taxon>Dikarya</taxon>
        <taxon>Ascomycota</taxon>
        <taxon>Pezizomycotina</taxon>
        <taxon>Sordariomycetes</taxon>
        <taxon>Sordariomycetidae</taxon>
        <taxon>Sordariales</taxon>
        <taxon>Chaetomiaceae</taxon>
        <taxon>Parachaetomium</taxon>
    </lineage>
</organism>